<dbReference type="Proteomes" id="UP000624709">
    <property type="component" value="Unassembled WGS sequence"/>
</dbReference>
<dbReference type="InterPro" id="IPR016181">
    <property type="entry name" value="Acyl_CoA_acyltransferase"/>
</dbReference>
<keyword evidence="5" id="KW-1185">Reference proteome</keyword>
<sequence length="168" mass="19209">MMDDVSIRAASDEDVRKLIEDRYDRHHLLDHLHHRRGILLLALVGEGLAGHLFLRFAPPEEPELRDGLPGVPLLQHLRVMERHQRSGVARRLLAEAEDRLRALGHGRVALGVHPDNHRAIRLYEDLSFTAWRDRHLATFREHVLEDGNTVRVQEPCLVLVKQLAPPSG</sequence>
<dbReference type="Gene3D" id="3.40.630.30">
    <property type="match status" value="1"/>
</dbReference>
<dbReference type="Pfam" id="PF00583">
    <property type="entry name" value="Acetyltransf_1"/>
    <property type="match status" value="1"/>
</dbReference>
<accession>A0ABQ4BT18</accession>
<dbReference type="InterPro" id="IPR000182">
    <property type="entry name" value="GNAT_dom"/>
</dbReference>
<gene>
    <name evidence="4" type="ORF">Apa02nite_099100</name>
</gene>
<proteinExistence type="predicted"/>
<organism evidence="4 5">
    <name type="scientific">Actinoplanes palleronii</name>
    <dbReference type="NCBI Taxonomy" id="113570"/>
    <lineage>
        <taxon>Bacteria</taxon>
        <taxon>Bacillati</taxon>
        <taxon>Actinomycetota</taxon>
        <taxon>Actinomycetes</taxon>
        <taxon>Micromonosporales</taxon>
        <taxon>Micromonosporaceae</taxon>
        <taxon>Actinoplanes</taxon>
    </lineage>
</organism>
<evidence type="ECO:0000313" key="4">
    <source>
        <dbReference type="EMBL" id="GIE73802.1"/>
    </source>
</evidence>
<comment type="caution">
    <text evidence="4">The sequence shown here is derived from an EMBL/GenBank/DDBJ whole genome shotgun (WGS) entry which is preliminary data.</text>
</comment>
<keyword evidence="1" id="KW-0808">Transferase</keyword>
<feature type="domain" description="N-acetyltransferase" evidence="3">
    <location>
        <begin position="1"/>
        <end position="151"/>
    </location>
</feature>
<dbReference type="PROSITE" id="PS51186">
    <property type="entry name" value="GNAT"/>
    <property type="match status" value="1"/>
</dbReference>
<protein>
    <recommendedName>
        <fullName evidence="3">N-acetyltransferase domain-containing protein</fullName>
    </recommendedName>
</protein>
<reference evidence="4 5" key="1">
    <citation type="submission" date="2021-01" db="EMBL/GenBank/DDBJ databases">
        <title>Whole genome shotgun sequence of Actinoplanes palleronii NBRC 14916.</title>
        <authorList>
            <person name="Komaki H."/>
            <person name="Tamura T."/>
        </authorList>
    </citation>
    <scope>NUCLEOTIDE SEQUENCE [LARGE SCALE GENOMIC DNA]</scope>
    <source>
        <strain evidence="4 5">NBRC 14916</strain>
    </source>
</reference>
<evidence type="ECO:0000256" key="1">
    <source>
        <dbReference type="ARBA" id="ARBA00022679"/>
    </source>
</evidence>
<dbReference type="CDD" id="cd04301">
    <property type="entry name" value="NAT_SF"/>
    <property type="match status" value="1"/>
</dbReference>
<dbReference type="PANTHER" id="PTHR43420">
    <property type="entry name" value="ACETYLTRANSFERASE"/>
    <property type="match status" value="1"/>
</dbReference>
<dbReference type="EMBL" id="BOMS01000190">
    <property type="protein sequence ID" value="GIE73802.1"/>
    <property type="molecule type" value="Genomic_DNA"/>
</dbReference>
<evidence type="ECO:0000313" key="5">
    <source>
        <dbReference type="Proteomes" id="UP000624709"/>
    </source>
</evidence>
<dbReference type="InterPro" id="IPR050680">
    <property type="entry name" value="YpeA/RimI_acetyltransf"/>
</dbReference>
<evidence type="ECO:0000256" key="2">
    <source>
        <dbReference type="ARBA" id="ARBA00023315"/>
    </source>
</evidence>
<keyword evidence="2" id="KW-0012">Acyltransferase</keyword>
<dbReference type="SUPFAM" id="SSF55729">
    <property type="entry name" value="Acyl-CoA N-acyltransferases (Nat)"/>
    <property type="match status" value="1"/>
</dbReference>
<name>A0ABQ4BT18_9ACTN</name>
<evidence type="ECO:0000259" key="3">
    <source>
        <dbReference type="PROSITE" id="PS51186"/>
    </source>
</evidence>